<comment type="subcellular location">
    <subcellularLocation>
        <location evidence="1">Cell membrane</location>
        <topology evidence="1">Multi-pass membrane protein</topology>
    </subcellularLocation>
</comment>
<feature type="domain" description="Phosphatidylglycerol lysyltransferase C-terminal" evidence="6">
    <location>
        <begin position="43"/>
        <end position="335"/>
    </location>
</feature>
<dbReference type="Pfam" id="PF09924">
    <property type="entry name" value="LPG_synthase_C"/>
    <property type="match status" value="1"/>
</dbReference>
<evidence type="ECO:0000256" key="1">
    <source>
        <dbReference type="ARBA" id="ARBA00004651"/>
    </source>
</evidence>
<keyword evidence="3" id="KW-0812">Transmembrane</keyword>
<evidence type="ECO:0000256" key="2">
    <source>
        <dbReference type="ARBA" id="ARBA00022475"/>
    </source>
</evidence>
<protein>
    <submittedName>
        <fullName evidence="7">Phosphatidylglycerol lysyltransferase</fullName>
    </submittedName>
</protein>
<dbReference type="InterPro" id="IPR016181">
    <property type="entry name" value="Acyl_CoA_acyltransferase"/>
</dbReference>
<dbReference type="PANTHER" id="PTHR34697">
    <property type="entry name" value="PHOSPHATIDYLGLYCEROL LYSYLTRANSFERASE"/>
    <property type="match status" value="1"/>
</dbReference>
<keyword evidence="4" id="KW-1133">Transmembrane helix</keyword>
<evidence type="ECO:0000256" key="4">
    <source>
        <dbReference type="ARBA" id="ARBA00022989"/>
    </source>
</evidence>
<proteinExistence type="predicted"/>
<dbReference type="GO" id="GO:0005886">
    <property type="term" value="C:plasma membrane"/>
    <property type="evidence" value="ECO:0007669"/>
    <property type="project" value="UniProtKB-SubCell"/>
</dbReference>
<gene>
    <name evidence="7" type="ORF">SAMN05216565_103386</name>
</gene>
<dbReference type="EMBL" id="FNJU01000003">
    <property type="protein sequence ID" value="SDP51139.1"/>
    <property type="molecule type" value="Genomic_DNA"/>
</dbReference>
<evidence type="ECO:0000313" key="8">
    <source>
        <dbReference type="Proteomes" id="UP000199159"/>
    </source>
</evidence>
<dbReference type="InterPro" id="IPR051211">
    <property type="entry name" value="PG_lysyltransferase"/>
</dbReference>
<sequence length="378" mass="44289">MILMMSVILIALILIIFLCIGDLKFKKVISHNQEERNEIMNFIEQCGGNHTSHLYLLGDKNYFWSQQKRVLITYQRITNMFVVLGDPLGDQHLIKEAMNEFNRYCNQQGVRKVYYQVSHKHLSLYKDEGLLIKKVGEEAKVYIPDHSLTGKKMTNIRTNVNKCKRSGYHFEIYTPPHHPQLLLNLKEVSDSWLGDRKEKSFSIGYFEESYLSHFPIAVVSQSNGTIMAFASLAEHQELGEKLITIDLMRYRRESLSGTMDFLFSSILNWCSEEEYTWCSLGNSPLANIANKSKKGWYETVANYMFTKSKSTYNFKGLFEYKDKFKPKWDSRYLIYEKKYGLLLVILNLILLINRRVSIERTQLRFPVIPFVKKMRKVG</sequence>
<dbReference type="PANTHER" id="PTHR34697:SF2">
    <property type="entry name" value="PHOSPHATIDYLGLYCEROL LYSYLTRANSFERASE"/>
    <property type="match status" value="1"/>
</dbReference>
<evidence type="ECO:0000256" key="5">
    <source>
        <dbReference type="ARBA" id="ARBA00023136"/>
    </source>
</evidence>
<dbReference type="SUPFAM" id="SSF55729">
    <property type="entry name" value="Acyl-CoA N-acyltransferases (Nat)"/>
    <property type="match status" value="1"/>
</dbReference>
<dbReference type="GO" id="GO:0055091">
    <property type="term" value="P:phospholipid homeostasis"/>
    <property type="evidence" value="ECO:0007669"/>
    <property type="project" value="TreeGrafter"/>
</dbReference>
<dbReference type="STRING" id="930152.SAMN05216565_103386"/>
<accession>A0A1H0TAV9</accession>
<evidence type="ECO:0000313" key="7">
    <source>
        <dbReference type="EMBL" id="SDP51139.1"/>
    </source>
</evidence>
<dbReference type="Proteomes" id="UP000199159">
    <property type="component" value="Unassembled WGS sequence"/>
</dbReference>
<name>A0A1H0TAV9_9BACI</name>
<keyword evidence="2" id="KW-1003">Cell membrane</keyword>
<keyword evidence="7" id="KW-0808">Transferase</keyword>
<dbReference type="AlphaFoldDB" id="A0A1H0TAV9"/>
<dbReference type="OrthoDB" id="145485at2"/>
<organism evidence="7 8">
    <name type="scientific">Litchfieldia salsa</name>
    <dbReference type="NCBI Taxonomy" id="930152"/>
    <lineage>
        <taxon>Bacteria</taxon>
        <taxon>Bacillati</taxon>
        <taxon>Bacillota</taxon>
        <taxon>Bacilli</taxon>
        <taxon>Bacillales</taxon>
        <taxon>Bacillaceae</taxon>
        <taxon>Litchfieldia</taxon>
    </lineage>
</organism>
<keyword evidence="5" id="KW-0472">Membrane</keyword>
<evidence type="ECO:0000259" key="6">
    <source>
        <dbReference type="Pfam" id="PF09924"/>
    </source>
</evidence>
<evidence type="ECO:0000256" key="3">
    <source>
        <dbReference type="ARBA" id="ARBA00022692"/>
    </source>
</evidence>
<reference evidence="8" key="1">
    <citation type="submission" date="2016-10" db="EMBL/GenBank/DDBJ databases">
        <authorList>
            <person name="Varghese N."/>
            <person name="Submissions S."/>
        </authorList>
    </citation>
    <scope>NUCLEOTIDE SEQUENCE [LARGE SCALE GENOMIC DNA]</scope>
    <source>
        <strain evidence="8">IBRC-M10078</strain>
    </source>
</reference>
<dbReference type="GO" id="GO:0016755">
    <property type="term" value="F:aminoacyltransferase activity"/>
    <property type="evidence" value="ECO:0007669"/>
    <property type="project" value="TreeGrafter"/>
</dbReference>
<dbReference type="InterPro" id="IPR024320">
    <property type="entry name" value="LPG_synthase_C"/>
</dbReference>
<keyword evidence="8" id="KW-1185">Reference proteome</keyword>